<dbReference type="InParanoid" id="K0KV15"/>
<sequence>MFFTHVLRNQGSQFIKKQTSKPLTSTPNSSSSKHIISILKDTTPRRIIEFSVIVGTVVLWPFEVSAFFENVAGITNFVTPLPNVSAEE</sequence>
<dbReference type="Proteomes" id="UP000009328">
    <property type="component" value="Unassembled WGS sequence"/>
</dbReference>
<dbReference type="AlphaFoldDB" id="K0KV15"/>
<dbReference type="HOGENOM" id="CLU_2470793_0_0_1"/>
<evidence type="ECO:0000313" key="1">
    <source>
        <dbReference type="EMBL" id="CCH47081.1"/>
    </source>
</evidence>
<proteinExistence type="predicted"/>
<evidence type="ECO:0000313" key="2">
    <source>
        <dbReference type="Proteomes" id="UP000009328"/>
    </source>
</evidence>
<protein>
    <submittedName>
        <fullName evidence="1">Uncharacterized protein</fullName>
    </submittedName>
</protein>
<reference evidence="1 2" key="1">
    <citation type="journal article" date="2012" name="Eukaryot. Cell">
        <title>Draft genome sequence of Wickerhamomyces ciferrii NRRL Y-1031 F-60-10.</title>
        <authorList>
            <person name="Schneider J."/>
            <person name="Andrea H."/>
            <person name="Blom J."/>
            <person name="Jaenicke S."/>
            <person name="Ruckert C."/>
            <person name="Schorsch C."/>
            <person name="Szczepanowski R."/>
            <person name="Farwick M."/>
            <person name="Goesmann A."/>
            <person name="Puhler A."/>
            <person name="Schaffer S."/>
            <person name="Tauch A."/>
            <person name="Kohler T."/>
            <person name="Brinkrolf K."/>
        </authorList>
    </citation>
    <scope>NUCLEOTIDE SEQUENCE [LARGE SCALE GENOMIC DNA]</scope>
    <source>
        <strain evidence="2">ATCC 14091 / BCRC 22168 / CBS 111 / JCM 3599 / NBRC 0793 / NRRL Y-1031 F-60-10</strain>
    </source>
</reference>
<keyword evidence="2" id="KW-1185">Reference proteome</keyword>
<organism evidence="1 2">
    <name type="scientific">Wickerhamomyces ciferrii (strain ATCC 14091 / BCRC 22168 / CBS 111 / JCM 3599 / NBRC 0793 / NRRL Y-1031 F-60-10)</name>
    <name type="common">Yeast</name>
    <name type="synonym">Pichia ciferrii</name>
    <dbReference type="NCBI Taxonomy" id="1206466"/>
    <lineage>
        <taxon>Eukaryota</taxon>
        <taxon>Fungi</taxon>
        <taxon>Dikarya</taxon>
        <taxon>Ascomycota</taxon>
        <taxon>Saccharomycotina</taxon>
        <taxon>Saccharomycetes</taxon>
        <taxon>Phaffomycetales</taxon>
        <taxon>Wickerhamomycetaceae</taxon>
        <taxon>Wickerhamomyces</taxon>
    </lineage>
</organism>
<comment type="caution">
    <text evidence="1">The sequence shown here is derived from an EMBL/GenBank/DDBJ whole genome shotgun (WGS) entry which is preliminary data.</text>
</comment>
<dbReference type="EMBL" id="CAIF01000306">
    <property type="protein sequence ID" value="CCH47081.1"/>
    <property type="molecule type" value="Genomic_DNA"/>
</dbReference>
<name>K0KV15_WICCF</name>
<accession>K0KV15</accession>
<gene>
    <name evidence="1" type="ORF">BN7_6690</name>
</gene>